<dbReference type="InterPro" id="IPR011990">
    <property type="entry name" value="TPR-like_helical_dom_sf"/>
</dbReference>
<reference evidence="2 3" key="1">
    <citation type="submission" date="2019-03" db="EMBL/GenBank/DDBJ databases">
        <title>Sequencing 23 genomes of Wallemia ichthyophaga.</title>
        <authorList>
            <person name="Gostincar C."/>
        </authorList>
    </citation>
    <scope>NUCLEOTIDE SEQUENCE [LARGE SCALE GENOMIC DNA]</scope>
    <source>
        <strain evidence="2 3">EXF-8621</strain>
    </source>
</reference>
<dbReference type="EMBL" id="SPOF01000044">
    <property type="protein sequence ID" value="TIB09278.1"/>
    <property type="molecule type" value="Genomic_DNA"/>
</dbReference>
<evidence type="ECO:0008006" key="4">
    <source>
        <dbReference type="Google" id="ProtNLM"/>
    </source>
</evidence>
<proteinExistence type="predicted"/>
<evidence type="ECO:0000313" key="2">
    <source>
        <dbReference type="EMBL" id="TIB09278.1"/>
    </source>
</evidence>
<feature type="repeat" description="PPR" evidence="1">
    <location>
        <begin position="466"/>
        <end position="500"/>
    </location>
</feature>
<dbReference type="AlphaFoldDB" id="A0A4T0H265"/>
<dbReference type="InterPro" id="IPR002885">
    <property type="entry name" value="PPR_rpt"/>
</dbReference>
<name>A0A4T0H265_WALIC</name>
<evidence type="ECO:0000256" key="1">
    <source>
        <dbReference type="PROSITE-ProRule" id="PRU00708"/>
    </source>
</evidence>
<dbReference type="Pfam" id="PF13041">
    <property type="entry name" value="PPR_2"/>
    <property type="match status" value="2"/>
</dbReference>
<protein>
    <recommendedName>
        <fullName evidence="4">Pentacotripeptide-repeat region of PRORP domain-containing protein</fullName>
    </recommendedName>
</protein>
<dbReference type="PANTHER" id="PTHR47931:SF2">
    <property type="entry name" value="OS01G0228400 PROTEIN"/>
    <property type="match status" value="1"/>
</dbReference>
<dbReference type="Proteomes" id="UP000306954">
    <property type="component" value="Unassembled WGS sequence"/>
</dbReference>
<organism evidence="2 3">
    <name type="scientific">Wallemia ichthyophaga</name>
    <dbReference type="NCBI Taxonomy" id="245174"/>
    <lineage>
        <taxon>Eukaryota</taxon>
        <taxon>Fungi</taxon>
        <taxon>Dikarya</taxon>
        <taxon>Basidiomycota</taxon>
        <taxon>Wallemiomycotina</taxon>
        <taxon>Wallemiomycetes</taxon>
        <taxon>Wallemiales</taxon>
        <taxon>Wallemiaceae</taxon>
        <taxon>Wallemia</taxon>
    </lineage>
</organism>
<comment type="caution">
    <text evidence="2">The sequence shown here is derived from an EMBL/GenBank/DDBJ whole genome shotgun (WGS) entry which is preliminary data.</text>
</comment>
<gene>
    <name evidence="2" type="ORF">E3P90_03335</name>
</gene>
<sequence>MSFCLRLNPLNPLARRNIYKTVQTARRYKHTDIHLTSLSTAIQNRDTDALRGILCGDISNTHTVDKHYSHLLDAWLSPLARENDDDAQIDDIAVELAARGQSRPLLSAMKVALQRNNPARVLKLFEGLQQRQRQCSSSSSSSSNHTTPTPISSRLLVCVVAAHSLTHSLQGARSALALARPGYTFSSGIVARDTGLSGAALQLAQEYVENVRWAHVLVDKQTVLTSLGQAAQDGMRRYILEVYDALTAQENTLLDDDQVYAAFLRALAHTHKRTSPPLPTGVLDRPLDALGHHSLQAVLEGELVHRSSAQRVTTILRHMSRSGILPHEDTAAALIARLIDARSRDGMQVFDSVQTIYTAHDIPTPTKICNALLAGLTRVGMSDVATHVFHQMNSPTIVSYNILIRAAVLRNDTQTTIHLIRQLKENNIPPDAHTFSMLLIYLRKQTHPDAIGVVVRTMAECDVDADVHIYSNMLDILAKEGEMDEALCLLDRMEEEGMSTTSVTYTSLISAHLARSPDGLAEAQSLMTRMKRRGLAPTQALFQYAITASLANNHPFAPWVLLEQMAHEPNVHITKNTLYLLMKGFYDARRFDDCRRLIDFMQKNQRYIKNTSNTHDDDAFGRIMVKVRRKLTEKGL</sequence>
<evidence type="ECO:0000313" key="3">
    <source>
        <dbReference type="Proteomes" id="UP000306954"/>
    </source>
</evidence>
<dbReference type="Pfam" id="PF01535">
    <property type="entry name" value="PPR"/>
    <property type="match status" value="1"/>
</dbReference>
<accession>A0A4T0H265</accession>
<dbReference type="PANTHER" id="PTHR47931">
    <property type="entry name" value="OS01G0228400 PROTEIN"/>
    <property type="match status" value="1"/>
</dbReference>
<dbReference type="Gene3D" id="1.25.40.10">
    <property type="entry name" value="Tetratricopeptide repeat domain"/>
    <property type="match status" value="2"/>
</dbReference>
<dbReference type="PROSITE" id="PS51375">
    <property type="entry name" value="PPR"/>
    <property type="match status" value="2"/>
</dbReference>
<dbReference type="NCBIfam" id="TIGR00756">
    <property type="entry name" value="PPR"/>
    <property type="match status" value="1"/>
</dbReference>
<feature type="repeat" description="PPR" evidence="1">
    <location>
        <begin position="501"/>
        <end position="537"/>
    </location>
</feature>